<protein>
    <submittedName>
        <fullName evidence="3">Phosphotransferase</fullName>
    </submittedName>
</protein>
<dbReference type="Pfam" id="PF01326">
    <property type="entry name" value="PPDK_N"/>
    <property type="match status" value="1"/>
</dbReference>
<feature type="domain" description="PEP-utilising enzyme mobile" evidence="1">
    <location>
        <begin position="758"/>
        <end position="828"/>
    </location>
</feature>
<dbReference type="InterPro" id="IPR002192">
    <property type="entry name" value="PPDK_AMP/ATP-bd"/>
</dbReference>
<dbReference type="InterPro" id="IPR051549">
    <property type="entry name" value="PEP_Utilizing_Enz"/>
</dbReference>
<keyword evidence="4" id="KW-1185">Reference proteome</keyword>
<evidence type="ECO:0000313" key="4">
    <source>
        <dbReference type="Proteomes" id="UP000530514"/>
    </source>
</evidence>
<evidence type="ECO:0000313" key="3">
    <source>
        <dbReference type="EMBL" id="MBA4543536.1"/>
    </source>
</evidence>
<dbReference type="GO" id="GO:0005524">
    <property type="term" value="F:ATP binding"/>
    <property type="evidence" value="ECO:0007669"/>
    <property type="project" value="InterPro"/>
</dbReference>
<dbReference type="InterPro" id="IPR036637">
    <property type="entry name" value="Phosphohistidine_dom_sf"/>
</dbReference>
<dbReference type="PANTHER" id="PTHR43615">
    <property type="entry name" value="PHOSPHOENOLPYRUVATE SYNTHASE-RELATED"/>
    <property type="match status" value="1"/>
</dbReference>
<dbReference type="Gene3D" id="3.50.30.10">
    <property type="entry name" value="Phosphohistidine domain"/>
    <property type="match status" value="1"/>
</dbReference>
<dbReference type="AlphaFoldDB" id="A0A7W1XBG5"/>
<dbReference type="SUPFAM" id="SSF56059">
    <property type="entry name" value="Glutathione synthetase ATP-binding domain-like"/>
    <property type="match status" value="1"/>
</dbReference>
<keyword evidence="3" id="KW-0808">Transferase</keyword>
<dbReference type="OrthoDB" id="9765468at2"/>
<dbReference type="Gene3D" id="3.30.470.20">
    <property type="entry name" value="ATP-grasp fold, B domain"/>
    <property type="match status" value="1"/>
</dbReference>
<organism evidence="3 4">
    <name type="scientific">Thermoactinomyces daqus</name>
    <dbReference type="NCBI Taxonomy" id="1329516"/>
    <lineage>
        <taxon>Bacteria</taxon>
        <taxon>Bacillati</taxon>
        <taxon>Bacillota</taxon>
        <taxon>Bacilli</taxon>
        <taxon>Bacillales</taxon>
        <taxon>Thermoactinomycetaceae</taxon>
        <taxon>Thermoactinomyces</taxon>
    </lineage>
</organism>
<proteinExistence type="predicted"/>
<dbReference type="InterPro" id="IPR013815">
    <property type="entry name" value="ATP_grasp_subdomain_1"/>
</dbReference>
<dbReference type="Pfam" id="PF00391">
    <property type="entry name" value="PEP-utilizers"/>
    <property type="match status" value="1"/>
</dbReference>
<evidence type="ECO:0000259" key="2">
    <source>
        <dbReference type="Pfam" id="PF01326"/>
    </source>
</evidence>
<comment type="caution">
    <text evidence="3">The sequence shown here is derived from an EMBL/GenBank/DDBJ whole genome shotgun (WGS) entry which is preliminary data.</text>
</comment>
<dbReference type="PANTHER" id="PTHR43615:SF1">
    <property type="entry name" value="PPDK_N DOMAIN-CONTAINING PROTEIN"/>
    <property type="match status" value="1"/>
</dbReference>
<name>A0A7W1XBG5_9BACL</name>
<dbReference type="Gene3D" id="3.30.1490.20">
    <property type="entry name" value="ATP-grasp fold, A domain"/>
    <property type="match status" value="1"/>
</dbReference>
<dbReference type="GO" id="GO:0016301">
    <property type="term" value="F:kinase activity"/>
    <property type="evidence" value="ECO:0007669"/>
    <property type="project" value="InterPro"/>
</dbReference>
<reference evidence="3 4" key="1">
    <citation type="submission" date="2020-07" db="EMBL/GenBank/DDBJ databases">
        <authorList>
            <person name="Feng H."/>
        </authorList>
    </citation>
    <scope>NUCLEOTIDE SEQUENCE [LARGE SCALE GENOMIC DNA]</scope>
    <source>
        <strain evidence="4">s-11</strain>
    </source>
</reference>
<evidence type="ECO:0000259" key="1">
    <source>
        <dbReference type="Pfam" id="PF00391"/>
    </source>
</evidence>
<feature type="domain" description="Pyruvate phosphate dikinase AMP/ATP-binding" evidence="2">
    <location>
        <begin position="16"/>
        <end position="295"/>
    </location>
</feature>
<accession>A0A7W1XBG5</accession>
<dbReference type="Proteomes" id="UP000530514">
    <property type="component" value="Unassembled WGS sequence"/>
</dbReference>
<gene>
    <name evidence="3" type="ORF">H1164_11585</name>
</gene>
<dbReference type="SUPFAM" id="SSF52009">
    <property type="entry name" value="Phosphohistidine domain"/>
    <property type="match status" value="1"/>
</dbReference>
<sequence>MFTIPFETALQYEGATGAKAKNLSILANHQLPVPDGFVVTAEALSRTLAANRISLDDAQGLSEKLTTAVIPDEVKEEIKARFEHLRKSFAAVAVRSSSAAEDLEDASFAGQYETFLNVTAFEDLLNKLRHCWASMFSEQVLSYLKKMNISLSDLAMGVVVQGLVYSDVSGVIFTANPISKNPHEVVINASYGLGEAIVSGMATPDQFVIDKKSGNLKKEPGLKEVKILAGPSGTRTVETTETERQQFCLTDAQVRSLADIARRVEEIYQHPVDLEFGIEQGKIYLLQARPITTAISDFQWSILLNEEDKKDQFWFYDETHFDGPKSPLFTSFMVPAFVHGFHAGFSKFKFPVGKSRIKSHLSHIYMSIEPFRGNIKERLAQHQEIVRPLLPNVKQYLADRVNQVLMPIYRQLDQDSHRELELDEAREKVADLFRFYQKAWEVHFEVVAPPSAVNRMLENLYQQLTGKKDPIFLQELLVGVMNKSLETDRELWKLAEQAKQDPEVLVALQEETADRVTERLARSDAGQRFLRELQRMLETYGYRKDNTHEFLGKTWIEDLSLPLSRIQTYLQNGYHFADEHARIVKSRTQKYEAFLDSLPESELKSRFMEVYQWALDAATIRDDHHFYIDAMLSAKSRLFLLNVGNTLTRHGVINEKEDIFFLYYDELLKLMEKPQDSSGLIAERKAEFARNQNRIIPTHFGKPSPELLSNPQIAQVHGLRNVEEKDEDRELKGFAASPGTFTGKVRVIRSEAEFGRLKKGEILVCKTTTPTWTILFTVAAAVVTDAGGILSHSGIIAREYNLPAVVGTRNATSKLKDGDTVTVDGSSGTVTIHD</sequence>
<dbReference type="EMBL" id="JACEIP010000017">
    <property type="protein sequence ID" value="MBA4543536.1"/>
    <property type="molecule type" value="Genomic_DNA"/>
</dbReference>
<dbReference type="InterPro" id="IPR008279">
    <property type="entry name" value="PEP-util_enz_mobile_dom"/>
</dbReference>
<dbReference type="RefSeq" id="WP_033101228.1">
    <property type="nucleotide sequence ID" value="NZ_JACEIP010000017.1"/>
</dbReference>